<evidence type="ECO:0000256" key="2">
    <source>
        <dbReference type="SAM" id="Phobius"/>
    </source>
</evidence>
<proteinExistence type="predicted"/>
<name>A0AAV4ISH0_9GAST</name>
<evidence type="ECO:0000313" key="4">
    <source>
        <dbReference type="Proteomes" id="UP000762676"/>
    </source>
</evidence>
<evidence type="ECO:0000256" key="1">
    <source>
        <dbReference type="SAM" id="MobiDB-lite"/>
    </source>
</evidence>
<accession>A0AAV4ISH0</accession>
<keyword evidence="2" id="KW-0812">Transmembrane</keyword>
<feature type="transmembrane region" description="Helical" evidence="2">
    <location>
        <begin position="261"/>
        <end position="283"/>
    </location>
</feature>
<comment type="caution">
    <text evidence="3">The sequence shown here is derived from an EMBL/GenBank/DDBJ whole genome shotgun (WGS) entry which is preliminary data.</text>
</comment>
<reference evidence="3 4" key="1">
    <citation type="journal article" date="2021" name="Elife">
        <title>Chloroplast acquisition without the gene transfer in kleptoplastic sea slugs, Plakobranchus ocellatus.</title>
        <authorList>
            <person name="Maeda T."/>
            <person name="Takahashi S."/>
            <person name="Yoshida T."/>
            <person name="Shimamura S."/>
            <person name="Takaki Y."/>
            <person name="Nagai Y."/>
            <person name="Toyoda A."/>
            <person name="Suzuki Y."/>
            <person name="Arimoto A."/>
            <person name="Ishii H."/>
            <person name="Satoh N."/>
            <person name="Nishiyama T."/>
            <person name="Hasebe M."/>
            <person name="Maruyama T."/>
            <person name="Minagawa J."/>
            <person name="Obokata J."/>
            <person name="Shigenobu S."/>
        </authorList>
    </citation>
    <scope>NUCLEOTIDE SEQUENCE [LARGE SCALE GENOMIC DNA]</scope>
</reference>
<evidence type="ECO:0000313" key="3">
    <source>
        <dbReference type="EMBL" id="GFS11466.1"/>
    </source>
</evidence>
<evidence type="ECO:0008006" key="5">
    <source>
        <dbReference type="Google" id="ProtNLM"/>
    </source>
</evidence>
<keyword evidence="2" id="KW-0472">Membrane</keyword>
<keyword evidence="4" id="KW-1185">Reference proteome</keyword>
<dbReference type="Proteomes" id="UP000762676">
    <property type="component" value="Unassembled WGS sequence"/>
</dbReference>
<protein>
    <recommendedName>
        <fullName evidence="5">LITAF domain-containing protein</fullName>
    </recommendedName>
</protein>
<feature type="region of interest" description="Disordered" evidence="1">
    <location>
        <begin position="1"/>
        <end position="43"/>
    </location>
</feature>
<feature type="transmembrane region" description="Helical" evidence="2">
    <location>
        <begin position="216"/>
        <end position="238"/>
    </location>
</feature>
<feature type="compositionally biased region" description="Polar residues" evidence="1">
    <location>
        <begin position="34"/>
        <end position="43"/>
    </location>
</feature>
<feature type="compositionally biased region" description="Basic and acidic residues" evidence="1">
    <location>
        <begin position="78"/>
        <end position="92"/>
    </location>
</feature>
<gene>
    <name evidence="3" type="ORF">ElyMa_001347800</name>
</gene>
<keyword evidence="2" id="KW-1133">Transmembrane helix</keyword>
<dbReference type="AlphaFoldDB" id="A0AAV4ISH0"/>
<dbReference type="EMBL" id="BMAT01002677">
    <property type="protein sequence ID" value="GFS11466.1"/>
    <property type="molecule type" value="Genomic_DNA"/>
</dbReference>
<sequence length="292" mass="32512">MDCEGTSQTKEIATDQAPRVLKVTEDGPDGHLPSSESDSEVSIQGDASCNLIEVIDRTAQAQAQSIQLPKITSQPPDFAKKEPNPAAEERFQDGQTIGNTDKFFEGADHHEAKSMPSLKRRSSSQYGTFEEKLIHEAKSISVVSTDSDSKSYKEAQHSWTSEAVTVTESSSTSKHSVLVVVRDPTERTELFSRAELDHLCYDPHEQVKFTPDGGHWWKVIASTVVCPACGLISMVYACKSRYRFRKGSPVSAQDMLRHSDFCFRFAIVCGILLWASAFMITVVCDFDFKFKR</sequence>
<organism evidence="3 4">
    <name type="scientific">Elysia marginata</name>
    <dbReference type="NCBI Taxonomy" id="1093978"/>
    <lineage>
        <taxon>Eukaryota</taxon>
        <taxon>Metazoa</taxon>
        <taxon>Spiralia</taxon>
        <taxon>Lophotrochozoa</taxon>
        <taxon>Mollusca</taxon>
        <taxon>Gastropoda</taxon>
        <taxon>Heterobranchia</taxon>
        <taxon>Euthyneura</taxon>
        <taxon>Panpulmonata</taxon>
        <taxon>Sacoglossa</taxon>
        <taxon>Placobranchoidea</taxon>
        <taxon>Plakobranchidae</taxon>
        <taxon>Elysia</taxon>
    </lineage>
</organism>
<feature type="compositionally biased region" description="Polar residues" evidence="1">
    <location>
        <begin position="1"/>
        <end position="11"/>
    </location>
</feature>
<feature type="region of interest" description="Disordered" evidence="1">
    <location>
        <begin position="73"/>
        <end position="99"/>
    </location>
</feature>